<protein>
    <recommendedName>
        <fullName evidence="4">F-box domain-containing protein</fullName>
    </recommendedName>
</protein>
<dbReference type="RefSeq" id="XP_033455514.1">
    <property type="nucleotide sequence ID" value="XM_033609064.1"/>
</dbReference>
<dbReference type="OrthoDB" id="5985073at2759"/>
<evidence type="ECO:0000256" key="1">
    <source>
        <dbReference type="SAM" id="MobiDB-lite"/>
    </source>
</evidence>
<keyword evidence="2" id="KW-1185">Reference proteome</keyword>
<reference evidence="3" key="1">
    <citation type="submission" date="2020-01" db="EMBL/GenBank/DDBJ databases">
        <authorList>
            <consortium name="DOE Joint Genome Institute"/>
            <person name="Haridas S."/>
            <person name="Albert R."/>
            <person name="Binder M."/>
            <person name="Bloem J."/>
            <person name="Labutti K."/>
            <person name="Salamov A."/>
            <person name="Andreopoulos B."/>
            <person name="Baker S.E."/>
            <person name="Barry K."/>
            <person name="Bills G."/>
            <person name="Bluhm B.H."/>
            <person name="Cannon C."/>
            <person name="Castanera R."/>
            <person name="Culley D.E."/>
            <person name="Daum C."/>
            <person name="Ezra D."/>
            <person name="Gonzalez J.B."/>
            <person name="Henrissat B."/>
            <person name="Kuo A."/>
            <person name="Liang C."/>
            <person name="Lipzen A."/>
            <person name="Lutzoni F."/>
            <person name="Magnuson J."/>
            <person name="Mondo S."/>
            <person name="Nolan M."/>
            <person name="Ohm R."/>
            <person name="Pangilinan J."/>
            <person name="Park H.-J."/>
            <person name="Ramirez L."/>
            <person name="Alfaro M."/>
            <person name="Sun H."/>
            <person name="Tritt A."/>
            <person name="Yoshinaga Y."/>
            <person name="Zwiers L.-H."/>
            <person name="Turgeon B.G."/>
            <person name="Goodwin S.B."/>
            <person name="Spatafora J.W."/>
            <person name="Crous P.W."/>
            <person name="Grigoriev I.V."/>
        </authorList>
    </citation>
    <scope>NUCLEOTIDE SEQUENCE</scope>
    <source>
        <strain evidence="3">CBS 342.82</strain>
    </source>
</reference>
<reference evidence="3" key="2">
    <citation type="submission" date="2020-04" db="EMBL/GenBank/DDBJ databases">
        <authorList>
            <consortium name="NCBI Genome Project"/>
        </authorList>
    </citation>
    <scope>NUCLEOTIDE SEQUENCE</scope>
    <source>
        <strain evidence="3">CBS 342.82</strain>
    </source>
</reference>
<evidence type="ECO:0000313" key="3">
    <source>
        <dbReference type="RefSeq" id="XP_033455514.1"/>
    </source>
</evidence>
<gene>
    <name evidence="3" type="ORF">K489DRAFT_95163</name>
</gene>
<proteinExistence type="predicted"/>
<organism evidence="3">
    <name type="scientific">Dissoconium aciculare CBS 342.82</name>
    <dbReference type="NCBI Taxonomy" id="1314786"/>
    <lineage>
        <taxon>Eukaryota</taxon>
        <taxon>Fungi</taxon>
        <taxon>Dikarya</taxon>
        <taxon>Ascomycota</taxon>
        <taxon>Pezizomycotina</taxon>
        <taxon>Dothideomycetes</taxon>
        <taxon>Dothideomycetidae</taxon>
        <taxon>Mycosphaerellales</taxon>
        <taxon>Dissoconiaceae</taxon>
        <taxon>Dissoconium</taxon>
    </lineage>
</organism>
<feature type="region of interest" description="Disordered" evidence="1">
    <location>
        <begin position="347"/>
        <end position="367"/>
    </location>
</feature>
<accession>A0A6J3LS73</accession>
<sequence>MSFSDLAPELLAMVVTHLRRPNSRLSAYASLSRGFGAAIEAITFSELRLTSEEFDDFERIVRPQSPGRRDILGSVDFHAVLPTYTDEQCALFERETDKHLNNEAFTRSITRLLSILSYCREGSTARPINLRINYSYSPKDISHRETGAQDRRDVENRKRQDLFEDRYKHSYLSFLKRESTSLPVVPRVTNLRIDGQIYRLIAPAAAGILASSLPKLDAAEWMFGDDNSRYPELRVKLRNDFAQSLNGLRSPGMTDFKLDYRTRSPNNEGFRNANCLRDDGVDPLSLQLGLYLQTCNLVWVHLSGPICLGPEFFWSDGDGEQTGLASAWPALKTFELELSPVRPDGGYYFQRDPRARREYEDPEDLPDIDDVLSDSSDNNASFNGSEESFFERDETVPDVYDHVTEETRSGDLPDRLFRASPTPELEEFLEAAARCAVHMPHVERFSAVFDVPAPRKQFGFEFMTCRPQAPAGMESDDSQRNRLMWTVSRDWRMNSTIETIWAGALGEKGIVKYEEWFVEEF</sequence>
<dbReference type="GeneID" id="54366865"/>
<dbReference type="AlphaFoldDB" id="A0A6J3LS73"/>
<name>A0A6J3LS73_9PEZI</name>
<dbReference type="Proteomes" id="UP000504637">
    <property type="component" value="Unplaced"/>
</dbReference>
<evidence type="ECO:0008006" key="4">
    <source>
        <dbReference type="Google" id="ProtNLM"/>
    </source>
</evidence>
<evidence type="ECO:0000313" key="2">
    <source>
        <dbReference type="Proteomes" id="UP000504637"/>
    </source>
</evidence>
<reference evidence="3" key="3">
    <citation type="submission" date="2025-08" db="UniProtKB">
        <authorList>
            <consortium name="RefSeq"/>
        </authorList>
    </citation>
    <scope>IDENTIFICATION</scope>
    <source>
        <strain evidence="3">CBS 342.82</strain>
    </source>
</reference>